<organism evidence="4">
    <name type="scientific">Caulobacter sp. 73W</name>
    <dbReference type="NCBI Taxonomy" id="3161137"/>
    <lineage>
        <taxon>Bacteria</taxon>
        <taxon>Pseudomonadati</taxon>
        <taxon>Pseudomonadota</taxon>
        <taxon>Alphaproteobacteria</taxon>
        <taxon>Caulobacterales</taxon>
        <taxon>Caulobacteraceae</taxon>
        <taxon>Caulobacter</taxon>
    </lineage>
</organism>
<dbReference type="GO" id="GO:0004252">
    <property type="term" value="F:serine-type endopeptidase activity"/>
    <property type="evidence" value="ECO:0007669"/>
    <property type="project" value="TreeGrafter"/>
</dbReference>
<dbReference type="PANTHER" id="PTHR42776">
    <property type="entry name" value="SERINE PEPTIDASE S9 FAMILY MEMBER"/>
    <property type="match status" value="1"/>
</dbReference>
<dbReference type="Pfam" id="PF00326">
    <property type="entry name" value="Peptidase_S9"/>
    <property type="match status" value="1"/>
</dbReference>
<evidence type="ECO:0000313" key="4">
    <source>
        <dbReference type="EMBL" id="XDO97417.1"/>
    </source>
</evidence>
<dbReference type="Gene3D" id="3.40.50.1820">
    <property type="entry name" value="alpha/beta hydrolase"/>
    <property type="match status" value="1"/>
</dbReference>
<sequence>MKRILYAAAAAILSLAGPVVAAPLEAYGRLPKIEDVNISPDGKRYAVSGTNGEQRLLIVRRVEDDKLVIAIGAGSQKIRDVRWAGSDHLIVTTSQTTSVMDVVGDRREWMTSLVLNVAKSRAGPLLAKKERSMNVVMRLPEVRFIKNRPFVYAEGIHFLDDAGVLSVFRHDLANGKVDLLQAADRNIDDWEISPTGVPFAKSLYEQQSGQWSLRLLGPEGWTPVETSISPYGSPGIAGLGRQGASVVTWAPTNENGDVVLREYSLSGSIDLPQSFDKLFFDPGTSALIGGYELVGEVGRHTFFNPADTAAWNAVSDIYKGRAAQLVSWSANRRQVIVLVEDPAAGPTYAVVDLDAGSNRLIGAVYPELTPEDVSEVRHIAYKAADGLELTGYLTLPRGKDPKNLPLIVLPHGGPAVRDTPGFDWWSQALAARGYAVLQPNFRGSDGFGRKFLEAGFGEWGRKMQTDLSDGVRDLAGKGLIDPKRVCIVGASYGGYAALAGTTLEKGVYRCAVSVAGVSDLKQMVTQTPRTYGSSTRNARTRYWLRFWGVDDRRSPDLAAISPALQAAKADAPILLIHGKDDTVVPYEQTRLMADALTKAGKKVEVVTLNGEDHWLSRGDTRLLMLQAATAFLERENPPK</sequence>
<dbReference type="PANTHER" id="PTHR42776:SF27">
    <property type="entry name" value="DIPEPTIDYL PEPTIDASE FAMILY MEMBER 6"/>
    <property type="match status" value="1"/>
</dbReference>
<dbReference type="SUPFAM" id="SSF53474">
    <property type="entry name" value="alpha/beta-Hydrolases"/>
    <property type="match status" value="1"/>
</dbReference>
<accession>A0AB39KV03</accession>
<evidence type="ECO:0000256" key="2">
    <source>
        <dbReference type="SAM" id="SignalP"/>
    </source>
</evidence>
<dbReference type="AlphaFoldDB" id="A0AB39KV03"/>
<dbReference type="EC" id="3.4.-.-" evidence="4"/>
<dbReference type="InterPro" id="IPR029058">
    <property type="entry name" value="AB_hydrolase_fold"/>
</dbReference>
<dbReference type="RefSeq" id="WP_369060615.1">
    <property type="nucleotide sequence ID" value="NZ_CP158375.1"/>
</dbReference>
<name>A0AB39KV03_9CAUL</name>
<feature type="domain" description="Peptidase S9 prolyl oligopeptidase catalytic" evidence="3">
    <location>
        <begin position="421"/>
        <end position="634"/>
    </location>
</feature>
<dbReference type="GO" id="GO:0006508">
    <property type="term" value="P:proteolysis"/>
    <property type="evidence" value="ECO:0007669"/>
    <property type="project" value="InterPro"/>
</dbReference>
<keyword evidence="2" id="KW-0732">Signal</keyword>
<gene>
    <name evidence="4" type="ORF">ABOZ73_03080</name>
</gene>
<dbReference type="EMBL" id="CP158375">
    <property type="protein sequence ID" value="XDO97417.1"/>
    <property type="molecule type" value="Genomic_DNA"/>
</dbReference>
<proteinExistence type="predicted"/>
<evidence type="ECO:0000259" key="3">
    <source>
        <dbReference type="Pfam" id="PF00326"/>
    </source>
</evidence>
<feature type="signal peptide" evidence="2">
    <location>
        <begin position="1"/>
        <end position="21"/>
    </location>
</feature>
<protein>
    <submittedName>
        <fullName evidence="4">S9 family peptidase</fullName>
        <ecNumber evidence="4">3.4.-.-</ecNumber>
    </submittedName>
</protein>
<dbReference type="SUPFAM" id="SSF82171">
    <property type="entry name" value="DPP6 N-terminal domain-like"/>
    <property type="match status" value="1"/>
</dbReference>
<evidence type="ECO:0000256" key="1">
    <source>
        <dbReference type="ARBA" id="ARBA00022801"/>
    </source>
</evidence>
<dbReference type="InterPro" id="IPR001375">
    <property type="entry name" value="Peptidase_S9_cat"/>
</dbReference>
<keyword evidence="1 4" id="KW-0378">Hydrolase</keyword>
<feature type="chain" id="PRO_5044307228" evidence="2">
    <location>
        <begin position="22"/>
        <end position="639"/>
    </location>
</feature>
<reference evidence="4" key="1">
    <citation type="submission" date="2024-06" db="EMBL/GenBank/DDBJ databases">
        <title>Caulobacter inopinatus, sp. nov.</title>
        <authorList>
            <person name="Donachie S.P."/>
        </authorList>
    </citation>
    <scope>NUCLEOTIDE SEQUENCE</scope>
    <source>
        <strain evidence="4">73W</strain>
    </source>
</reference>